<dbReference type="SMART" id="SM00291">
    <property type="entry name" value="ZnF_ZZ"/>
    <property type="match status" value="1"/>
</dbReference>
<dbReference type="InterPro" id="IPR036875">
    <property type="entry name" value="Znf_CCHC_sf"/>
</dbReference>
<dbReference type="EMBL" id="PGGS01000139">
    <property type="protein sequence ID" value="PNH08235.1"/>
    <property type="molecule type" value="Genomic_DNA"/>
</dbReference>
<dbReference type="GO" id="GO:0016787">
    <property type="term" value="F:hydrolase activity"/>
    <property type="evidence" value="ECO:0007669"/>
    <property type="project" value="UniProtKB-KW"/>
</dbReference>
<dbReference type="InterPro" id="IPR012462">
    <property type="entry name" value="UFSP1/2_DUB_cat"/>
</dbReference>
<dbReference type="GO" id="GO:0008270">
    <property type="term" value="F:zinc ion binding"/>
    <property type="evidence" value="ECO:0007669"/>
    <property type="project" value="UniProtKB-KW"/>
</dbReference>
<sequence length="354" mass="37561">MGADEDDWMLAGFDDSSPYCDDGGGWEGQAEAEAEAAARRHQEESDFEALRAKYGFSNKRPGRCHSCGEEGHWSSECPRRGRAPLPPPARLGLGAECLAQQQRVEQQYRRGVPRLVQLLRGCLESTAGPGYEAYLCCPLQHFGAGASDRGWGCGWRNIQMLSSALLLRSPQLREALYGGAGFVPDIGSMQAWLEAAWAGGFDLLGADSLGGSIQGDRKWIGTTEAAALLRSFGVKAQIVDFEGHGSERGEGQQAAAGSIVRGPDGLATHLGVECDLCGTCPIRGVRHRSASRPNFDLCAACRGNGGPEVAAAAPYVEMDAAPQPAEPAARARVCCCGASRRARAQTAMLLAKVP</sequence>
<dbReference type="SUPFAM" id="SSF57850">
    <property type="entry name" value="RING/U-box"/>
    <property type="match status" value="1"/>
</dbReference>
<dbReference type="Pfam" id="PF07910">
    <property type="entry name" value="Peptidase_C78"/>
    <property type="match status" value="1"/>
</dbReference>
<keyword evidence="4" id="KW-0862">Zinc</keyword>
<reference evidence="9 10" key="1">
    <citation type="journal article" date="2017" name="Mol. Biol. Evol.">
        <title>The 4-celled Tetrabaena socialis nuclear genome reveals the essential components for genetic control of cell number at the origin of multicellularity in the volvocine lineage.</title>
        <authorList>
            <person name="Featherston J."/>
            <person name="Arakaki Y."/>
            <person name="Hanschen E.R."/>
            <person name="Ferris P.J."/>
            <person name="Michod R.E."/>
            <person name="Olson B.J.S.C."/>
            <person name="Nozaki H."/>
            <person name="Durand P.M."/>
        </authorList>
    </citation>
    <scope>NUCLEOTIDE SEQUENCE [LARGE SCALE GENOMIC DNA]</scope>
    <source>
        <strain evidence="9 10">NIES-571</strain>
    </source>
</reference>
<dbReference type="GO" id="GO:0003676">
    <property type="term" value="F:nucleic acid binding"/>
    <property type="evidence" value="ECO:0007669"/>
    <property type="project" value="InterPro"/>
</dbReference>
<comment type="caution">
    <text evidence="9">The sequence shown here is derived from an EMBL/GenBank/DDBJ whole genome shotgun (WGS) entry which is preliminary data.</text>
</comment>
<keyword evidence="10" id="KW-1185">Reference proteome</keyword>
<evidence type="ECO:0000256" key="3">
    <source>
        <dbReference type="ARBA" id="ARBA00022801"/>
    </source>
</evidence>
<dbReference type="Proteomes" id="UP000236333">
    <property type="component" value="Unassembled WGS sequence"/>
</dbReference>
<name>A0A2J8A6W4_9CHLO</name>
<dbReference type="SUPFAM" id="SSF57756">
    <property type="entry name" value="Retrovirus zinc finger-like domains"/>
    <property type="match status" value="1"/>
</dbReference>
<keyword evidence="2 5" id="KW-0863">Zinc-finger</keyword>
<organism evidence="9 10">
    <name type="scientific">Tetrabaena socialis</name>
    <dbReference type="NCBI Taxonomy" id="47790"/>
    <lineage>
        <taxon>Eukaryota</taxon>
        <taxon>Viridiplantae</taxon>
        <taxon>Chlorophyta</taxon>
        <taxon>core chlorophytes</taxon>
        <taxon>Chlorophyceae</taxon>
        <taxon>CS clade</taxon>
        <taxon>Chlamydomonadales</taxon>
        <taxon>Tetrabaenaceae</taxon>
        <taxon>Tetrabaena</taxon>
    </lineage>
</organism>
<dbReference type="SMART" id="SM00343">
    <property type="entry name" value="ZnF_C2HC"/>
    <property type="match status" value="1"/>
</dbReference>
<evidence type="ECO:0000256" key="2">
    <source>
        <dbReference type="ARBA" id="ARBA00022771"/>
    </source>
</evidence>
<keyword evidence="3" id="KW-0378">Hydrolase</keyword>
<dbReference type="Pfam" id="PF00569">
    <property type="entry name" value="ZZ"/>
    <property type="match status" value="1"/>
</dbReference>
<dbReference type="PROSITE" id="PS50135">
    <property type="entry name" value="ZF_ZZ_2"/>
    <property type="match status" value="1"/>
</dbReference>
<dbReference type="OrthoDB" id="288987at2759"/>
<dbReference type="Gene3D" id="4.10.60.10">
    <property type="entry name" value="Zinc finger, CCHC-type"/>
    <property type="match status" value="1"/>
</dbReference>
<evidence type="ECO:0000256" key="4">
    <source>
        <dbReference type="ARBA" id="ARBA00022833"/>
    </source>
</evidence>
<feature type="region of interest" description="Disordered" evidence="6">
    <location>
        <begin position="20"/>
        <end position="42"/>
    </location>
</feature>
<evidence type="ECO:0000256" key="5">
    <source>
        <dbReference type="PROSITE-ProRule" id="PRU00228"/>
    </source>
</evidence>
<protein>
    <submittedName>
        <fullName evidence="9">Zinc finger with UFM1-specific peptidase domain protein</fullName>
    </submittedName>
</protein>
<evidence type="ECO:0000313" key="10">
    <source>
        <dbReference type="Proteomes" id="UP000236333"/>
    </source>
</evidence>
<dbReference type="AlphaFoldDB" id="A0A2J8A6W4"/>
<dbReference type="Gene3D" id="3.90.70.130">
    <property type="match status" value="1"/>
</dbReference>
<proteinExistence type="predicted"/>
<gene>
    <name evidence="9" type="ORF">TSOC_005215</name>
</gene>
<dbReference type="InterPro" id="IPR043145">
    <property type="entry name" value="Znf_ZZ_sf"/>
</dbReference>
<evidence type="ECO:0000259" key="7">
    <source>
        <dbReference type="PROSITE" id="PS50135"/>
    </source>
</evidence>
<dbReference type="InterPro" id="IPR001878">
    <property type="entry name" value="Znf_CCHC"/>
</dbReference>
<feature type="domain" description="ZZ-type" evidence="7">
    <location>
        <begin position="269"/>
        <end position="323"/>
    </location>
</feature>
<feature type="domain" description="CCHC-type" evidence="8">
    <location>
        <begin position="63"/>
        <end position="79"/>
    </location>
</feature>
<evidence type="ECO:0000256" key="1">
    <source>
        <dbReference type="ARBA" id="ARBA00022723"/>
    </source>
</evidence>
<dbReference type="PROSITE" id="PS50158">
    <property type="entry name" value="ZF_CCHC"/>
    <property type="match status" value="1"/>
</dbReference>
<evidence type="ECO:0000313" key="9">
    <source>
        <dbReference type="EMBL" id="PNH08235.1"/>
    </source>
</evidence>
<dbReference type="Pfam" id="PF00098">
    <property type="entry name" value="zf-CCHC"/>
    <property type="match status" value="1"/>
</dbReference>
<dbReference type="InterPro" id="IPR000433">
    <property type="entry name" value="Znf_ZZ"/>
</dbReference>
<dbReference type="Gene3D" id="3.30.60.90">
    <property type="match status" value="1"/>
</dbReference>
<evidence type="ECO:0000256" key="6">
    <source>
        <dbReference type="SAM" id="MobiDB-lite"/>
    </source>
</evidence>
<accession>A0A2J8A6W4</accession>
<evidence type="ECO:0000259" key="8">
    <source>
        <dbReference type="PROSITE" id="PS50158"/>
    </source>
</evidence>
<keyword evidence="1" id="KW-0479">Metal-binding</keyword>